<dbReference type="Proteomes" id="UP000653644">
    <property type="component" value="Unassembled WGS sequence"/>
</dbReference>
<gene>
    <name evidence="2" type="ORF">GCM10010345_58390</name>
</gene>
<comment type="caution">
    <text evidence="2">The sequence shown here is derived from an EMBL/GenBank/DDBJ whole genome shotgun (WGS) entry which is preliminary data.</text>
</comment>
<dbReference type="Gene3D" id="4.10.280.50">
    <property type="match status" value="1"/>
</dbReference>
<organism evidence="2 3">
    <name type="scientific">Streptomyces canarius</name>
    <dbReference type="NCBI Taxonomy" id="285453"/>
    <lineage>
        <taxon>Bacteria</taxon>
        <taxon>Bacillati</taxon>
        <taxon>Actinomycetota</taxon>
        <taxon>Actinomycetes</taxon>
        <taxon>Kitasatosporales</taxon>
        <taxon>Streptomycetaceae</taxon>
        <taxon>Streptomyces</taxon>
    </lineage>
</organism>
<evidence type="ECO:0000313" key="3">
    <source>
        <dbReference type="Proteomes" id="UP000653644"/>
    </source>
</evidence>
<evidence type="ECO:0000256" key="1">
    <source>
        <dbReference type="SAM" id="MobiDB-lite"/>
    </source>
</evidence>
<dbReference type="RefSeq" id="WP_373315858.1">
    <property type="nucleotide sequence ID" value="NZ_BMVN01000024.1"/>
</dbReference>
<keyword evidence="3" id="KW-1185">Reference proteome</keyword>
<reference evidence="3" key="1">
    <citation type="journal article" date="2019" name="Int. J. Syst. Evol. Microbiol.">
        <title>The Global Catalogue of Microorganisms (GCM) 10K type strain sequencing project: providing services to taxonomists for standard genome sequencing and annotation.</title>
        <authorList>
            <consortium name="The Broad Institute Genomics Platform"/>
            <consortium name="The Broad Institute Genome Sequencing Center for Infectious Disease"/>
            <person name="Wu L."/>
            <person name="Ma J."/>
        </authorList>
    </citation>
    <scope>NUCLEOTIDE SEQUENCE [LARGE SCALE GENOMIC DNA]</scope>
    <source>
        <strain evidence="3">JCM 4733</strain>
    </source>
</reference>
<accession>A0ABQ3CXB4</accession>
<dbReference type="EMBL" id="BMVN01000024">
    <property type="protein sequence ID" value="GHA46198.1"/>
    <property type="molecule type" value="Genomic_DNA"/>
</dbReference>
<proteinExistence type="predicted"/>
<evidence type="ECO:0000313" key="2">
    <source>
        <dbReference type="EMBL" id="GHA46198.1"/>
    </source>
</evidence>
<sequence>MTMQHDGPGESRDLEINPVPSREPVRVPRCALPYGEREPGTAYQVVHDGLALDGTARPNLAADLRAGRLMAECAEKNMINKDGDRIRRPRNSTTGACTSLTGVTRPVASSMARADRH</sequence>
<name>A0ABQ3CXB4_9ACTN</name>
<protein>
    <submittedName>
        <fullName evidence="2">Uncharacterized protein</fullName>
    </submittedName>
</protein>
<feature type="region of interest" description="Disordered" evidence="1">
    <location>
        <begin position="1"/>
        <end position="22"/>
    </location>
</feature>